<dbReference type="GO" id="GO:0005524">
    <property type="term" value="F:ATP binding"/>
    <property type="evidence" value="ECO:0007669"/>
    <property type="project" value="UniProtKB-KW"/>
</dbReference>
<dbReference type="Pfam" id="PF00004">
    <property type="entry name" value="AAA"/>
    <property type="match status" value="2"/>
</dbReference>
<evidence type="ECO:0000256" key="2">
    <source>
        <dbReference type="ARBA" id="ARBA00022741"/>
    </source>
</evidence>
<protein>
    <submittedName>
        <fullName evidence="5">ATP-binding protein</fullName>
    </submittedName>
</protein>
<dbReference type="SUPFAM" id="SSF52540">
    <property type="entry name" value="P-loop containing nucleoside triphosphate hydrolases"/>
    <property type="match status" value="2"/>
</dbReference>
<dbReference type="CDD" id="cd00009">
    <property type="entry name" value="AAA"/>
    <property type="match status" value="1"/>
</dbReference>
<dbReference type="InterPro" id="IPR003959">
    <property type="entry name" value="ATPase_AAA_core"/>
</dbReference>
<dbReference type="PANTHER" id="PTHR23073">
    <property type="entry name" value="26S PROTEASOME REGULATORY SUBUNIT"/>
    <property type="match status" value="1"/>
</dbReference>
<dbReference type="AlphaFoldDB" id="A0AAQ0H0C6"/>
<organism evidence="5 6">
    <name type="scientific">Haemophilus parainfluenzae</name>
    <dbReference type="NCBI Taxonomy" id="729"/>
    <lineage>
        <taxon>Bacteria</taxon>
        <taxon>Pseudomonadati</taxon>
        <taxon>Pseudomonadota</taxon>
        <taxon>Gammaproteobacteria</taxon>
        <taxon>Pasteurellales</taxon>
        <taxon>Pasteurellaceae</taxon>
        <taxon>Haemophilus</taxon>
    </lineage>
</organism>
<accession>A0AAQ0H0C6</accession>
<evidence type="ECO:0000313" key="6">
    <source>
        <dbReference type="Proteomes" id="UP000253823"/>
    </source>
</evidence>
<dbReference type="InterPro" id="IPR050221">
    <property type="entry name" value="26S_Proteasome_ATPase"/>
</dbReference>
<dbReference type="InterPro" id="IPR003593">
    <property type="entry name" value="AAA+_ATPase"/>
</dbReference>
<dbReference type="SMART" id="SM00382">
    <property type="entry name" value="AAA"/>
    <property type="match status" value="2"/>
</dbReference>
<feature type="domain" description="AAA+ ATPase" evidence="4">
    <location>
        <begin position="474"/>
        <end position="603"/>
    </location>
</feature>
<keyword evidence="2" id="KW-0547">Nucleotide-binding</keyword>
<evidence type="ECO:0000259" key="4">
    <source>
        <dbReference type="SMART" id="SM00382"/>
    </source>
</evidence>
<keyword evidence="3 5" id="KW-0067">ATP-binding</keyword>
<dbReference type="CDD" id="cd19481">
    <property type="entry name" value="RecA-like_protease"/>
    <property type="match status" value="1"/>
</dbReference>
<comment type="similarity">
    <text evidence="1">Belongs to the AAA ATPase family.</text>
</comment>
<dbReference type="GO" id="GO:0016887">
    <property type="term" value="F:ATP hydrolysis activity"/>
    <property type="evidence" value="ECO:0007669"/>
    <property type="project" value="InterPro"/>
</dbReference>
<evidence type="ECO:0000256" key="3">
    <source>
        <dbReference type="ARBA" id="ARBA00022840"/>
    </source>
</evidence>
<dbReference type="InterPro" id="IPR027417">
    <property type="entry name" value="P-loop_NTPase"/>
</dbReference>
<reference evidence="5 6" key="1">
    <citation type="submission" date="2018-05" db="EMBL/GenBank/DDBJ databases">
        <title>Draft Genome Sequences for a Diverse set of 7 Haemophilus Species.</title>
        <authorList>
            <person name="Nichols M."/>
            <person name="Topaz N."/>
            <person name="Wang X."/>
            <person name="Wang X."/>
            <person name="Boxrud D."/>
        </authorList>
    </citation>
    <scope>NUCLEOTIDE SEQUENCE [LARGE SCALE GENOMIC DNA]</scope>
    <source>
        <strain evidence="5 6">C2006002596</strain>
    </source>
</reference>
<feature type="domain" description="AAA+ ATPase" evidence="4">
    <location>
        <begin position="242"/>
        <end position="372"/>
    </location>
</feature>
<dbReference type="Proteomes" id="UP000253823">
    <property type="component" value="Unassembled WGS sequence"/>
</dbReference>
<evidence type="ECO:0000256" key="1">
    <source>
        <dbReference type="ARBA" id="ARBA00006914"/>
    </source>
</evidence>
<name>A0AAQ0H0C6_HAEPA</name>
<dbReference type="RefSeq" id="WP_049367817.1">
    <property type="nucleotide sequence ID" value="NZ_QEPT01000002.1"/>
</dbReference>
<sequence length="683" mass="77276">MSKFKLNPPSISPYTEKLMLQLLLEHRGFSEVFHEDVWRYDNIAAALGLPSEMERCDDFRVKVKKLLQARNKTLPKLAALCVNENSIIQQNIDKLTQLLSLNTAEQTVFRLAIQFRLDEALKELSRALPKSNLAELGEVLSNLFDLPKSDIISALKDKGKLLGYGLLTRNYNPDRIHEYLDWGKMLDFDEFISEPLNEQTLLKSCTQPAIETSLNLDDFAYLGEMKAMMLDYLQSSFVTHRKGVNILIYGAPGTGKTELATLLAKALSVSVHNITYMDGDGDVISAEDRLNKCRFAQKVLEGQSSLLIFDEIEDVFCGSFFEQSVAQQNKAWMNQLLENNNVPMIWLSNSVFGIDPAFLRRFDFILEMPDLPLKNKSALITQLTEGKLSQAYVQHFAKVRSLTPAILSRTIRVAKELNTSNFAETLLMMFNQTLKSQNKPKIEPLVLGKADYNLDYVACNDNIHRISEGLKRSKKGRICCYGPPGTGKTAWAAWLAEQLDMPLLLRQGSDLLNCYVGGTEKNIAQAFEQAKADNALLVLDEVDTFLFSRDGAERSWERSQVNEMMTQIERFEGLMVVSTNLIEVLDPAALRRFDLKLKFDYLTLPQRLDFAKQQAEILGLPLLSEEDFTQIESLNLLTPGDFAAVARRHQFSPFQKVQDWLSALQGECEVKPAFSATTRRIGF</sequence>
<dbReference type="Gene3D" id="3.40.50.300">
    <property type="entry name" value="P-loop containing nucleotide triphosphate hydrolases"/>
    <property type="match status" value="2"/>
</dbReference>
<comment type="caution">
    <text evidence="5">The sequence shown here is derived from an EMBL/GenBank/DDBJ whole genome shotgun (WGS) entry which is preliminary data.</text>
</comment>
<gene>
    <name evidence="5" type="ORF">DPV95_04275</name>
</gene>
<proteinExistence type="inferred from homology"/>
<dbReference type="EMBL" id="QEPT01000002">
    <property type="protein sequence ID" value="RDE84948.1"/>
    <property type="molecule type" value="Genomic_DNA"/>
</dbReference>
<evidence type="ECO:0000313" key="5">
    <source>
        <dbReference type="EMBL" id="RDE84948.1"/>
    </source>
</evidence>